<dbReference type="KEGG" id="wvi:Weevi_0158"/>
<proteinExistence type="predicted"/>
<evidence type="ECO:0000256" key="1">
    <source>
        <dbReference type="SAM" id="SignalP"/>
    </source>
</evidence>
<dbReference type="RefSeq" id="WP_013597274.1">
    <property type="nucleotide sequence ID" value="NC_015144.1"/>
</dbReference>
<dbReference type="STRING" id="865938.Weevi_0158"/>
<evidence type="ECO:0000313" key="2">
    <source>
        <dbReference type="EMBL" id="ADX66882.1"/>
    </source>
</evidence>
<evidence type="ECO:0000313" key="3">
    <source>
        <dbReference type="Proteomes" id="UP000008641"/>
    </source>
</evidence>
<accession>F0NXA8</accession>
<reference evidence="2 3" key="1">
    <citation type="journal article" date="2011" name="Stand. Genomic Sci.">
        <title>Complete genome sequence of Weeksella virosa type strain (9751).</title>
        <authorList>
            <person name="Lang E."/>
            <person name="Teshima H."/>
            <person name="Lucas S."/>
            <person name="Lapidus A."/>
            <person name="Hammon N."/>
            <person name="Deshpande S."/>
            <person name="Nolan M."/>
            <person name="Cheng J.F."/>
            <person name="Pitluck S."/>
            <person name="Liolios K."/>
            <person name="Pagani I."/>
            <person name="Mikhailova N."/>
            <person name="Ivanova N."/>
            <person name="Mavromatis K."/>
            <person name="Pati A."/>
            <person name="Tapia R."/>
            <person name="Han C."/>
            <person name="Goodwin L."/>
            <person name="Chen A."/>
            <person name="Palaniappan K."/>
            <person name="Land M."/>
            <person name="Hauser L."/>
            <person name="Chang Y.J."/>
            <person name="Jeffries C.D."/>
            <person name="Brambilla E.M."/>
            <person name="Kopitz M."/>
            <person name="Rohde M."/>
            <person name="Goker M."/>
            <person name="Tindall B.J."/>
            <person name="Detter J.C."/>
            <person name="Woyke T."/>
            <person name="Bristow J."/>
            <person name="Eisen J.A."/>
            <person name="Markowitz V."/>
            <person name="Hugenholtz P."/>
            <person name="Klenk H.P."/>
            <person name="Kyrpides N.C."/>
        </authorList>
    </citation>
    <scope>NUCLEOTIDE SEQUENCE [LARGE SCALE GENOMIC DNA]</scope>
    <source>
        <strain evidence="3">ATCC 43766 / DSM 16922 / JCM 21250 / NBRC 16016 / NCTC 11634 / CL345/78</strain>
    </source>
</reference>
<name>F0NXA8_WEEVC</name>
<reference evidence="3" key="2">
    <citation type="journal article" date="2011" name="Stand. Genomic Sci.">
        <title>Complete genome sequence of Weeksella virosa type strain (9751T).</title>
        <authorList>
            <person name="Lang E."/>
            <person name="Teshima H."/>
            <person name="Lucas S."/>
            <person name="Lapidus A."/>
            <person name="Hammon N."/>
            <person name="Deshpande S."/>
            <person name="Nolan M."/>
            <person name="Cheng J."/>
            <person name="Pitluck S."/>
            <person name="Liolios K."/>
            <person name="Pagani I."/>
            <person name="Mikhailova N."/>
            <person name="Ivanova N."/>
            <person name="Mavromatis K."/>
            <person name="Pati A."/>
            <person name="Tapia R."/>
            <person name="Han C."/>
            <person name="Goodwin L."/>
            <person name="Chen A."/>
            <person name="Palaniappan K."/>
            <person name="Land M."/>
            <person name="Hauser L."/>
            <person name="Chang Y."/>
            <person name="Jeffries C."/>
            <person name="Brambilla E."/>
            <person name="Kopitz M."/>
            <person name="Rohde M."/>
            <person name="Goker M."/>
            <person name="Tindall B."/>
            <person name="Detter J."/>
            <person name="Woyke T."/>
            <person name="Bristow J."/>
            <person name="Eisen J."/>
            <person name="Markowitz V."/>
            <person name="Hugenholtz P."/>
            <person name="Klenk H."/>
            <person name="Kyrpides N."/>
        </authorList>
    </citation>
    <scope>NUCLEOTIDE SEQUENCE [LARGE SCALE GENOMIC DNA]</scope>
    <source>
        <strain evidence="3">ATCC 43766 / DSM 16922 / JCM 21250 / NBRC 16016 / NCTC 11634 / CL345/78</strain>
    </source>
</reference>
<dbReference type="HOGENOM" id="CLU_2605166_0_0_10"/>
<keyword evidence="1" id="KW-0732">Signal</keyword>
<dbReference type="AlphaFoldDB" id="F0NXA8"/>
<dbReference type="EMBL" id="CP002455">
    <property type="protein sequence ID" value="ADX66882.1"/>
    <property type="molecule type" value="Genomic_DNA"/>
</dbReference>
<sequence length="79" mass="8662">MKNLFLSLSILLIGSFAVANQNSNNTKVNEYEYYTINEDMSVTYCVSAGGQLFCCEAATYPEAQSCARSMAIQAFEPQG</sequence>
<dbReference type="Proteomes" id="UP000008641">
    <property type="component" value="Chromosome"/>
</dbReference>
<gene>
    <name evidence="2" type="ordered locus">Weevi_0158</name>
</gene>
<feature type="chain" id="PRO_5003254206" evidence="1">
    <location>
        <begin position="20"/>
        <end position="79"/>
    </location>
</feature>
<feature type="signal peptide" evidence="1">
    <location>
        <begin position="1"/>
        <end position="19"/>
    </location>
</feature>
<protein>
    <submittedName>
        <fullName evidence="2">Uncharacterized protein</fullName>
    </submittedName>
</protein>
<dbReference type="OrthoDB" id="9888848at2"/>
<organism evidence="2 3">
    <name type="scientific">Weeksella virosa (strain ATCC 43766 / DSM 16922 / JCM 21250 / CCUG 30538 / CDC 9751 / IAM 14551 / NBRC 16016 / NCTC 11634 / CL345/78)</name>
    <dbReference type="NCBI Taxonomy" id="865938"/>
    <lineage>
        <taxon>Bacteria</taxon>
        <taxon>Pseudomonadati</taxon>
        <taxon>Bacteroidota</taxon>
        <taxon>Flavobacteriia</taxon>
        <taxon>Flavobacteriales</taxon>
        <taxon>Weeksellaceae</taxon>
        <taxon>Weeksella</taxon>
    </lineage>
</organism>
<keyword evidence="3" id="KW-1185">Reference proteome</keyword>